<evidence type="ECO:0000313" key="1">
    <source>
        <dbReference type="EMBL" id="OWZ15901.1"/>
    </source>
</evidence>
<dbReference type="EMBL" id="NBNE01001033">
    <property type="protein sequence ID" value="OWZ15901.1"/>
    <property type="molecule type" value="Genomic_DNA"/>
</dbReference>
<reference evidence="2" key="1">
    <citation type="submission" date="2017-03" db="EMBL/GenBank/DDBJ databases">
        <title>Phytopthora megakarya and P. palmivora, two closely related causual agents of cacao black pod achieved similar genome size and gene model numbers by different mechanisms.</title>
        <authorList>
            <person name="Ali S."/>
            <person name="Shao J."/>
            <person name="Larry D.J."/>
            <person name="Kronmiller B."/>
            <person name="Shen D."/>
            <person name="Strem M.D."/>
            <person name="Melnick R.L."/>
            <person name="Guiltinan M.J."/>
            <person name="Tyler B.M."/>
            <person name="Meinhardt L.W."/>
            <person name="Bailey B.A."/>
        </authorList>
    </citation>
    <scope>NUCLEOTIDE SEQUENCE [LARGE SCALE GENOMIC DNA]</scope>
    <source>
        <strain evidence="2">zdho120</strain>
    </source>
</reference>
<dbReference type="Proteomes" id="UP000198211">
    <property type="component" value="Unassembled WGS sequence"/>
</dbReference>
<proteinExistence type="predicted"/>
<comment type="caution">
    <text evidence="1">The sequence shown here is derived from an EMBL/GenBank/DDBJ whole genome shotgun (WGS) entry which is preliminary data.</text>
</comment>
<protein>
    <submittedName>
        <fullName evidence="1">Uncharacterized protein</fullName>
    </submittedName>
</protein>
<organism evidence="1 2">
    <name type="scientific">Phytophthora megakarya</name>
    <dbReference type="NCBI Taxonomy" id="4795"/>
    <lineage>
        <taxon>Eukaryota</taxon>
        <taxon>Sar</taxon>
        <taxon>Stramenopiles</taxon>
        <taxon>Oomycota</taxon>
        <taxon>Peronosporomycetes</taxon>
        <taxon>Peronosporales</taxon>
        <taxon>Peronosporaceae</taxon>
        <taxon>Phytophthora</taxon>
    </lineage>
</organism>
<dbReference type="OrthoDB" id="121662at2759"/>
<keyword evidence="2" id="KW-1185">Reference proteome</keyword>
<accession>A0A225WDV1</accession>
<evidence type="ECO:0000313" key="2">
    <source>
        <dbReference type="Proteomes" id="UP000198211"/>
    </source>
</evidence>
<gene>
    <name evidence="1" type="ORF">PHMEG_00010386</name>
</gene>
<dbReference type="AlphaFoldDB" id="A0A225WDV1"/>
<name>A0A225WDV1_9STRA</name>
<sequence length="333" mass="37260">MVQDVDHLISLHRATTDGPGSSVQLVSRRGAESTVKTQFQPSGMQTSIHLTLVNGKYASMTAQRFVEYVQVSWRKFGFLPHPAVLRGLFCWDFGTRGLSILHFSRVTELEKRSQVRKSDMSNFSKKNTLPVAPDATSFSVIFGAVEVLCNVTRHLYQPVVHATLDAAAAFLMELRVTELPTSTEALAEVTAWIDDRLELFRVYVADDDWQQASTIKSHFSASHESFVRVHQLIVRQDIISAVRTAKTTLVRSDRPNLGSEANKRVSIPVDVRNALPKQGKKEICLRFLSRQGCKGKNGNCLIKTLCHFKPATLPDIVREFVEKNYGGVSVDMK</sequence>